<dbReference type="OrthoDB" id="9794671at2"/>
<dbReference type="InterPro" id="IPR013693">
    <property type="entry name" value="SpoIID/LytB_N"/>
</dbReference>
<dbReference type="InterPro" id="IPR013486">
    <property type="entry name" value="SpoIID/LytB"/>
</dbReference>
<dbReference type="NCBIfam" id="TIGR02669">
    <property type="entry name" value="SpoIID_LytB"/>
    <property type="match status" value="1"/>
</dbReference>
<dbReference type="Pfam" id="PF08486">
    <property type="entry name" value="SpoIID"/>
    <property type="match status" value="1"/>
</dbReference>
<gene>
    <name evidence="2" type="ordered locus">Acid_2298</name>
</gene>
<sequence precursor="true">MKTLAAFLICGVISAAPVMLKVRLKPAIAKSTIEMPLEKYVAAALAGESSIFRSDEAMKAMAVAARTFAIHLRGRHAKEGYDLCGTTHCQRLEPELITPRLQTLADQTAGELLWFEGKPAYACYSRNCGGMTEDSSAVWNGLHVPFLRAHADPYCRRPAAARWQWSVDAAMIAAALKRANLQVPEAMTSIQIAQRTPSGRARVLLLTGAGEPVRLAASSFRFAIGRAMGWNTVRSDRWEVAGTGGQLLFEGEGEGHGVGLCQRGADQMGVEGHGYREILAFYFPGTLTGVTAQGLEWRRMGGERVALMTTLPDRDRPVLASAERQVKEIGTQYGWAAPAKIEIRVYPDVETFRNATGEPGWVAARTTGSRIDLQPAAPRDSTIRHELLHMFVESQAIATLPVWFREGLTAYLAHPVAPAAAKVTEADLRQTADAARARRGYAAAAQQVATLVQRYGATVVLGWLKTGLPKDIASIANRDR</sequence>
<organism evidence="2">
    <name type="scientific">Solibacter usitatus (strain Ellin6076)</name>
    <dbReference type="NCBI Taxonomy" id="234267"/>
    <lineage>
        <taxon>Bacteria</taxon>
        <taxon>Pseudomonadati</taxon>
        <taxon>Acidobacteriota</taxon>
        <taxon>Terriglobia</taxon>
        <taxon>Bryobacterales</taxon>
        <taxon>Solibacteraceae</taxon>
        <taxon>Candidatus Solibacter</taxon>
    </lineage>
</organism>
<accession>Q025N2</accession>
<protein>
    <submittedName>
        <fullName evidence="2">SpoIID/LytB domain</fullName>
    </submittedName>
</protein>
<evidence type="ECO:0000259" key="1">
    <source>
        <dbReference type="Pfam" id="PF08486"/>
    </source>
</evidence>
<dbReference type="AlphaFoldDB" id="Q025N2"/>
<dbReference type="InParanoid" id="Q025N2"/>
<dbReference type="STRING" id="234267.Acid_2298"/>
<dbReference type="eggNOG" id="COG2385">
    <property type="taxonomic scope" value="Bacteria"/>
</dbReference>
<dbReference type="HOGENOM" id="CLU_568471_0_0_0"/>
<dbReference type="EMBL" id="CP000473">
    <property type="protein sequence ID" value="ABJ83287.1"/>
    <property type="molecule type" value="Genomic_DNA"/>
</dbReference>
<dbReference type="KEGG" id="sus:Acid_2298"/>
<feature type="domain" description="Sporulation stage II protein D amidase enhancer LytB N-terminal" evidence="1">
    <location>
        <begin position="33"/>
        <end position="113"/>
    </location>
</feature>
<name>Q025N2_SOLUE</name>
<dbReference type="GO" id="GO:0030435">
    <property type="term" value="P:sporulation resulting in formation of a cellular spore"/>
    <property type="evidence" value="ECO:0007669"/>
    <property type="project" value="InterPro"/>
</dbReference>
<evidence type="ECO:0000313" key="2">
    <source>
        <dbReference type="EMBL" id="ABJ83287.1"/>
    </source>
</evidence>
<proteinExistence type="predicted"/>
<reference evidence="2" key="1">
    <citation type="submission" date="2006-10" db="EMBL/GenBank/DDBJ databases">
        <title>Complete sequence of Solibacter usitatus Ellin6076.</title>
        <authorList>
            <consortium name="US DOE Joint Genome Institute"/>
            <person name="Copeland A."/>
            <person name="Lucas S."/>
            <person name="Lapidus A."/>
            <person name="Barry K."/>
            <person name="Detter J.C."/>
            <person name="Glavina del Rio T."/>
            <person name="Hammon N."/>
            <person name="Israni S."/>
            <person name="Dalin E."/>
            <person name="Tice H."/>
            <person name="Pitluck S."/>
            <person name="Thompson L.S."/>
            <person name="Brettin T."/>
            <person name="Bruce D."/>
            <person name="Han C."/>
            <person name="Tapia R."/>
            <person name="Gilna P."/>
            <person name="Schmutz J."/>
            <person name="Larimer F."/>
            <person name="Land M."/>
            <person name="Hauser L."/>
            <person name="Kyrpides N."/>
            <person name="Mikhailova N."/>
            <person name="Janssen P.H."/>
            <person name="Kuske C.R."/>
            <person name="Richardson P."/>
        </authorList>
    </citation>
    <scope>NUCLEOTIDE SEQUENCE</scope>
    <source>
        <strain evidence="2">Ellin6076</strain>
    </source>
</reference>